<dbReference type="InterPro" id="IPR009922">
    <property type="entry name" value="DUF1457"/>
</dbReference>
<sequence>MELSSDIKGLTQPVEGILNYWKSLPFEQDLPFKSSLDPLDIPTNILPHIFLVELNYNPFSACIRLQGTYLNSSLGQHYTGKLIDKTTFGDYALEILALYEQSAERRTPYISREEISSSDNTSMFVEAIHLPLIDEQGMVKYILGAVSKLSGLPDTESDFVASHWEVNQVEKITLD</sequence>
<dbReference type="EMBL" id="JBHUII010000004">
    <property type="protein sequence ID" value="MFD2205583.1"/>
    <property type="molecule type" value="Genomic_DNA"/>
</dbReference>
<organism evidence="1 2">
    <name type="scientific">Kiloniella antarctica</name>
    <dbReference type="NCBI Taxonomy" id="1550907"/>
    <lineage>
        <taxon>Bacteria</taxon>
        <taxon>Pseudomonadati</taxon>
        <taxon>Pseudomonadota</taxon>
        <taxon>Alphaproteobacteria</taxon>
        <taxon>Rhodospirillales</taxon>
        <taxon>Kiloniellaceae</taxon>
        <taxon>Kiloniella</taxon>
    </lineage>
</organism>
<proteinExistence type="predicted"/>
<reference evidence="2" key="1">
    <citation type="journal article" date="2019" name="Int. J. Syst. Evol. Microbiol.">
        <title>The Global Catalogue of Microorganisms (GCM) 10K type strain sequencing project: providing services to taxonomists for standard genome sequencing and annotation.</title>
        <authorList>
            <consortium name="The Broad Institute Genomics Platform"/>
            <consortium name="The Broad Institute Genome Sequencing Center for Infectious Disease"/>
            <person name="Wu L."/>
            <person name="Ma J."/>
        </authorList>
    </citation>
    <scope>NUCLEOTIDE SEQUENCE [LARGE SCALE GENOMIC DNA]</scope>
    <source>
        <strain evidence="2">CGMCC 4.7192</strain>
    </source>
</reference>
<keyword evidence="2" id="KW-1185">Reference proteome</keyword>
<accession>A0ABW5BHL6</accession>
<dbReference type="RefSeq" id="WP_380250336.1">
    <property type="nucleotide sequence ID" value="NZ_JBHUII010000004.1"/>
</dbReference>
<evidence type="ECO:0000313" key="1">
    <source>
        <dbReference type="EMBL" id="MFD2205583.1"/>
    </source>
</evidence>
<dbReference type="Pfam" id="PF07310">
    <property type="entry name" value="PAS_5"/>
    <property type="match status" value="1"/>
</dbReference>
<name>A0ABW5BHL6_9PROT</name>
<dbReference type="Proteomes" id="UP001597294">
    <property type="component" value="Unassembled WGS sequence"/>
</dbReference>
<gene>
    <name evidence="1" type="ORF">ACFSKO_08180</name>
</gene>
<evidence type="ECO:0000313" key="2">
    <source>
        <dbReference type="Proteomes" id="UP001597294"/>
    </source>
</evidence>
<protein>
    <submittedName>
        <fullName evidence="1">PAS domain-containing protein</fullName>
    </submittedName>
</protein>
<comment type="caution">
    <text evidence="1">The sequence shown here is derived from an EMBL/GenBank/DDBJ whole genome shotgun (WGS) entry which is preliminary data.</text>
</comment>